<evidence type="ECO:0000256" key="3">
    <source>
        <dbReference type="ARBA" id="ARBA00023235"/>
    </source>
</evidence>
<dbReference type="AlphaFoldDB" id="A0A494ZZM5"/>
<evidence type="ECO:0000256" key="6">
    <source>
        <dbReference type="PIRSR" id="PIRSR005096-1"/>
    </source>
</evidence>
<comment type="similarity">
    <text evidence="2 5">Belongs to the aldose epimerase family.</text>
</comment>
<gene>
    <name evidence="9" type="ORF">D8M06_12435</name>
</gene>
<dbReference type="GO" id="GO:0030246">
    <property type="term" value="F:carbohydrate binding"/>
    <property type="evidence" value="ECO:0007669"/>
    <property type="project" value="InterPro"/>
</dbReference>
<dbReference type="GO" id="GO:0006006">
    <property type="term" value="P:glucose metabolic process"/>
    <property type="evidence" value="ECO:0007669"/>
    <property type="project" value="TreeGrafter"/>
</dbReference>
<dbReference type="PANTHER" id="PTHR10091:SF0">
    <property type="entry name" value="GALACTOSE MUTAROTASE"/>
    <property type="match status" value="1"/>
</dbReference>
<dbReference type="Pfam" id="PF01263">
    <property type="entry name" value="Aldose_epim"/>
    <property type="match status" value="1"/>
</dbReference>
<dbReference type="InterPro" id="IPR011013">
    <property type="entry name" value="Gal_mutarotase_sf_dom"/>
</dbReference>
<dbReference type="PIRSF" id="PIRSF005096">
    <property type="entry name" value="GALM"/>
    <property type="match status" value="1"/>
</dbReference>
<keyword evidence="3 5" id="KW-0413">Isomerase</keyword>
<dbReference type="RefSeq" id="WP_121204737.1">
    <property type="nucleotide sequence ID" value="NZ_RBZP01000010.1"/>
</dbReference>
<dbReference type="GO" id="GO:0005737">
    <property type="term" value="C:cytoplasm"/>
    <property type="evidence" value="ECO:0007669"/>
    <property type="project" value="TreeGrafter"/>
</dbReference>
<evidence type="ECO:0000256" key="1">
    <source>
        <dbReference type="ARBA" id="ARBA00005028"/>
    </source>
</evidence>
<proteinExistence type="inferred from homology"/>
<organism evidence="9 10">
    <name type="scientific">Oceanobacillus halophilus</name>
    <dbReference type="NCBI Taxonomy" id="930130"/>
    <lineage>
        <taxon>Bacteria</taxon>
        <taxon>Bacillati</taxon>
        <taxon>Bacillota</taxon>
        <taxon>Bacilli</taxon>
        <taxon>Bacillales</taxon>
        <taxon>Bacillaceae</taxon>
        <taxon>Oceanobacillus</taxon>
    </lineage>
</organism>
<dbReference type="Gene3D" id="2.70.98.10">
    <property type="match status" value="1"/>
</dbReference>
<comment type="caution">
    <text evidence="9">The sequence shown here is derived from an EMBL/GenBank/DDBJ whole genome shotgun (WGS) entry which is preliminary data.</text>
</comment>
<protein>
    <recommendedName>
        <fullName evidence="5">Aldose 1-epimerase</fullName>
        <ecNumber evidence="5">5.1.3.3</ecNumber>
    </recommendedName>
</protein>
<dbReference type="InterPro" id="IPR008183">
    <property type="entry name" value="Aldose_1/G6P_1-epimerase"/>
</dbReference>
<evidence type="ECO:0000256" key="8">
    <source>
        <dbReference type="PIRSR" id="PIRSR005096-3"/>
    </source>
</evidence>
<dbReference type="GO" id="GO:0004034">
    <property type="term" value="F:aldose 1-epimerase activity"/>
    <property type="evidence" value="ECO:0007669"/>
    <property type="project" value="UniProtKB-EC"/>
</dbReference>
<keyword evidence="4 5" id="KW-0119">Carbohydrate metabolism</keyword>
<keyword evidence="10" id="KW-1185">Reference proteome</keyword>
<dbReference type="CDD" id="cd09019">
    <property type="entry name" value="galactose_mutarotase_like"/>
    <property type="match status" value="1"/>
</dbReference>
<evidence type="ECO:0000256" key="5">
    <source>
        <dbReference type="PIRNR" id="PIRNR005096"/>
    </source>
</evidence>
<dbReference type="EC" id="5.1.3.3" evidence="5"/>
<dbReference type="InterPro" id="IPR047215">
    <property type="entry name" value="Galactose_mutarotase-like"/>
</dbReference>
<feature type="active site" description="Proton acceptor" evidence="6">
    <location>
        <position position="313"/>
    </location>
</feature>
<evidence type="ECO:0000313" key="9">
    <source>
        <dbReference type="EMBL" id="RKQ32468.1"/>
    </source>
</evidence>
<reference evidence="9 10" key="1">
    <citation type="journal article" date="2016" name="Int. J. Syst. Evol. Microbiol.">
        <title>Oceanobacillus halophilus sp. nov., a novel moderately halophilic bacterium from a hypersaline lake.</title>
        <authorList>
            <person name="Amoozegar M.A."/>
            <person name="Bagheri M."/>
            <person name="Makhdoumi A."/>
            <person name="Nikou M.M."/>
            <person name="Fazeli S.A.S."/>
            <person name="Schumann P."/>
            <person name="Sproer C."/>
            <person name="Sanchez-Porro C."/>
            <person name="Ventosa A."/>
        </authorList>
    </citation>
    <scope>NUCLEOTIDE SEQUENCE [LARGE SCALE GENOMIC DNA]</scope>
    <source>
        <strain evidence="9 10">DSM 23996</strain>
    </source>
</reference>
<feature type="binding site" evidence="8">
    <location>
        <begin position="179"/>
        <end position="181"/>
    </location>
    <ligand>
        <name>beta-D-galactose</name>
        <dbReference type="ChEBI" id="CHEBI:27667"/>
    </ligand>
</feature>
<evidence type="ECO:0000313" key="10">
    <source>
        <dbReference type="Proteomes" id="UP000269301"/>
    </source>
</evidence>
<dbReference type="NCBIfam" id="NF008277">
    <property type="entry name" value="PRK11055.1"/>
    <property type="match status" value="1"/>
</dbReference>
<name>A0A494ZZM5_9BACI</name>
<evidence type="ECO:0000256" key="4">
    <source>
        <dbReference type="ARBA" id="ARBA00023277"/>
    </source>
</evidence>
<dbReference type="Proteomes" id="UP000269301">
    <property type="component" value="Unassembled WGS sequence"/>
</dbReference>
<evidence type="ECO:0000256" key="2">
    <source>
        <dbReference type="ARBA" id="ARBA00006206"/>
    </source>
</evidence>
<dbReference type="UniPathway" id="UPA00242"/>
<feature type="active site" description="Proton donor" evidence="6">
    <location>
        <position position="179"/>
    </location>
</feature>
<evidence type="ECO:0000256" key="7">
    <source>
        <dbReference type="PIRSR" id="PIRSR005096-2"/>
    </source>
</evidence>
<dbReference type="InterPro" id="IPR015443">
    <property type="entry name" value="Aldose_1-epimerase"/>
</dbReference>
<dbReference type="EMBL" id="RBZP01000010">
    <property type="protein sequence ID" value="RKQ32468.1"/>
    <property type="molecule type" value="Genomic_DNA"/>
</dbReference>
<comment type="pathway">
    <text evidence="1 5">Carbohydrate metabolism; hexose metabolism.</text>
</comment>
<dbReference type="SUPFAM" id="SSF74650">
    <property type="entry name" value="Galactose mutarotase-like"/>
    <property type="match status" value="1"/>
</dbReference>
<dbReference type="InterPro" id="IPR014718">
    <property type="entry name" value="GH-type_carb-bd"/>
</dbReference>
<feature type="binding site" evidence="7">
    <location>
        <position position="252"/>
    </location>
    <ligand>
        <name>beta-D-galactose</name>
        <dbReference type="ChEBI" id="CHEBI:27667"/>
    </ligand>
</feature>
<comment type="catalytic activity">
    <reaction evidence="5">
        <text>alpha-D-glucose = beta-D-glucose</text>
        <dbReference type="Rhea" id="RHEA:10264"/>
        <dbReference type="ChEBI" id="CHEBI:15903"/>
        <dbReference type="ChEBI" id="CHEBI:17925"/>
        <dbReference type="EC" id="5.1.3.3"/>
    </reaction>
</comment>
<dbReference type="PANTHER" id="PTHR10091">
    <property type="entry name" value="ALDOSE-1-EPIMERASE"/>
    <property type="match status" value="1"/>
</dbReference>
<accession>A0A494ZZM5</accession>
<sequence length="348" mass="39047">MRIDTQELQLKDHKKWKKITLTNDHDMSVSFLNYGGIITEMMVPDKDGKLENVVLGYKDYEQYLTNPGFLGALIGRVGGRIKDSSFTLNSETYTLEANDGAHCLHGGSAGFHTALWEVETFELTDETFVKLSHNSPDGEGGFPGNVEAEVTYTLNNDNQFIINYMTSTDKVTPLTLTNHTYFNLSGNAKRTLHTHEVTLDSNQFVELDEELIPTGKLLDVEGTAFDFRKGRLLKDGFTNESEQNQLAGNGYDHYFIFDYERDEKAIVKDEMSGRTLTMETNQPGVVMYTSNNLDEGLELTEGTTEKYLGLCLETQGSPASLHHKGFPSIIREEGEVNKTQTIFTFGVE</sequence>
<dbReference type="GO" id="GO:0033499">
    <property type="term" value="P:galactose catabolic process via UDP-galactose, Leloir pathway"/>
    <property type="evidence" value="ECO:0007669"/>
    <property type="project" value="TreeGrafter"/>
</dbReference>
<dbReference type="OrthoDB" id="9779408at2"/>